<dbReference type="EMBL" id="CAKXZT010000101">
    <property type="protein sequence ID" value="CAH2398096.1"/>
    <property type="molecule type" value="Genomic_DNA"/>
</dbReference>
<accession>A0ABM9DPX2</accession>
<organism evidence="2 3">
    <name type="scientific">Mesorhizobium escarrei</name>
    <dbReference type="NCBI Taxonomy" id="666018"/>
    <lineage>
        <taxon>Bacteria</taxon>
        <taxon>Pseudomonadati</taxon>
        <taxon>Pseudomonadota</taxon>
        <taxon>Alphaproteobacteria</taxon>
        <taxon>Hyphomicrobiales</taxon>
        <taxon>Phyllobacteriaceae</taxon>
        <taxon>Mesorhizobium</taxon>
    </lineage>
</organism>
<proteinExistence type="predicted"/>
<comment type="caution">
    <text evidence="2">The sequence shown here is derived from an EMBL/GenBank/DDBJ whole genome shotgun (WGS) entry which is preliminary data.</text>
</comment>
<evidence type="ECO:0000256" key="1">
    <source>
        <dbReference type="SAM" id="MobiDB-lite"/>
    </source>
</evidence>
<feature type="region of interest" description="Disordered" evidence="1">
    <location>
        <begin position="1"/>
        <end position="45"/>
    </location>
</feature>
<feature type="compositionally biased region" description="Polar residues" evidence="1">
    <location>
        <begin position="28"/>
        <end position="41"/>
    </location>
</feature>
<reference evidence="2 3" key="1">
    <citation type="submission" date="2022-03" db="EMBL/GenBank/DDBJ databases">
        <authorList>
            <person name="Brunel B."/>
        </authorList>
    </citation>
    <scope>NUCLEOTIDE SEQUENCE [LARGE SCALE GENOMIC DNA]</scope>
    <source>
        <strain evidence="2">STM5069sample</strain>
    </source>
</reference>
<name>A0ABM9DPX2_9HYPH</name>
<sequence length="116" mass="12501">MAVGLTDHCGRMEEGTLPIDSAARRATHTTVTSRCGSTGIDQTLRKDSDWQPLSGAIILPVALAYLSDADERHTWLFRQAPGTIAPVASDPGPHRQRSGRPPQRDAPQGSTRTPEC</sequence>
<gene>
    <name evidence="2" type="ORF">MES5069_190060</name>
</gene>
<feature type="region of interest" description="Disordered" evidence="1">
    <location>
        <begin position="82"/>
        <end position="116"/>
    </location>
</feature>
<evidence type="ECO:0000313" key="3">
    <source>
        <dbReference type="Proteomes" id="UP001153050"/>
    </source>
</evidence>
<dbReference type="Proteomes" id="UP001153050">
    <property type="component" value="Unassembled WGS sequence"/>
</dbReference>
<evidence type="ECO:0000313" key="2">
    <source>
        <dbReference type="EMBL" id="CAH2398096.1"/>
    </source>
</evidence>
<protein>
    <submittedName>
        <fullName evidence="2">Uncharacterized protein</fullName>
    </submittedName>
</protein>
<keyword evidence="3" id="KW-1185">Reference proteome</keyword>